<protein>
    <submittedName>
        <fullName evidence="1">Uncharacterized protein</fullName>
    </submittedName>
</protein>
<organism evidence="1">
    <name type="scientific">marine metagenome</name>
    <dbReference type="NCBI Taxonomy" id="408172"/>
    <lineage>
        <taxon>unclassified sequences</taxon>
        <taxon>metagenomes</taxon>
        <taxon>ecological metagenomes</taxon>
    </lineage>
</organism>
<name>A0A382KCZ3_9ZZZZ</name>
<accession>A0A382KCZ3</accession>
<evidence type="ECO:0000313" key="1">
    <source>
        <dbReference type="EMBL" id="SVC22228.1"/>
    </source>
</evidence>
<proteinExistence type="predicted"/>
<gene>
    <name evidence="1" type="ORF">METZ01_LOCUS275082</name>
</gene>
<dbReference type="EMBL" id="UINC01079835">
    <property type="protein sequence ID" value="SVC22228.1"/>
    <property type="molecule type" value="Genomic_DNA"/>
</dbReference>
<sequence>MRLRLEKRAYSEVKIKENLEAEAIGIIYSEALKLVDKTSLFQLDTTDCTAKEAAQLLSDFFEGKVKLNETIDYSERIMEWY</sequence>
<dbReference type="Gene3D" id="3.40.50.300">
    <property type="entry name" value="P-loop containing nucleotide triphosphate hydrolases"/>
    <property type="match status" value="1"/>
</dbReference>
<reference evidence="1" key="1">
    <citation type="submission" date="2018-05" db="EMBL/GenBank/DDBJ databases">
        <authorList>
            <person name="Lanie J.A."/>
            <person name="Ng W.-L."/>
            <person name="Kazmierczak K.M."/>
            <person name="Andrzejewski T.M."/>
            <person name="Davidsen T.M."/>
            <person name="Wayne K.J."/>
            <person name="Tettelin H."/>
            <person name="Glass J.I."/>
            <person name="Rusch D."/>
            <person name="Podicherti R."/>
            <person name="Tsui H.-C.T."/>
            <person name="Winkler M.E."/>
        </authorList>
    </citation>
    <scope>NUCLEOTIDE SEQUENCE</scope>
</reference>
<dbReference type="AlphaFoldDB" id="A0A382KCZ3"/>
<dbReference type="InterPro" id="IPR027417">
    <property type="entry name" value="P-loop_NTPase"/>
</dbReference>